<dbReference type="AlphaFoldDB" id="A0A6L9QUW3"/>
<dbReference type="Proteomes" id="UP000475532">
    <property type="component" value="Unassembled WGS sequence"/>
</dbReference>
<comment type="caution">
    <text evidence="1">The sequence shown here is derived from an EMBL/GenBank/DDBJ whole genome shotgun (WGS) entry which is preliminary data.</text>
</comment>
<name>A0A6L9QUW3_9ACTN</name>
<organism evidence="1 2">
    <name type="scientific">Actinomadura bangladeshensis</name>
    <dbReference type="NCBI Taxonomy" id="453573"/>
    <lineage>
        <taxon>Bacteria</taxon>
        <taxon>Bacillati</taxon>
        <taxon>Actinomycetota</taxon>
        <taxon>Actinomycetes</taxon>
        <taxon>Streptosporangiales</taxon>
        <taxon>Thermomonosporaceae</taxon>
        <taxon>Actinomadura</taxon>
    </lineage>
</organism>
<proteinExistence type="predicted"/>
<evidence type="ECO:0000313" key="1">
    <source>
        <dbReference type="EMBL" id="NEA29327.1"/>
    </source>
</evidence>
<sequence length="61" mass="6282">MLLPLARRPRVVAAAAAGLGALALLAGVAAMTLDPSFAPMYGLQQTLERSLDRLQHAVGGL</sequence>
<dbReference type="EMBL" id="JAAGLI010001169">
    <property type="protein sequence ID" value="NEA29327.1"/>
    <property type="molecule type" value="Genomic_DNA"/>
</dbReference>
<gene>
    <name evidence="1" type="ORF">G3I70_43500</name>
</gene>
<protein>
    <submittedName>
        <fullName evidence="1">Uncharacterized protein</fullName>
    </submittedName>
</protein>
<reference evidence="1 2" key="1">
    <citation type="submission" date="2020-01" db="EMBL/GenBank/DDBJ databases">
        <title>Insect and environment-associated Actinomycetes.</title>
        <authorList>
            <person name="Currrie C."/>
            <person name="Chevrette M."/>
            <person name="Carlson C."/>
            <person name="Stubbendieck R."/>
            <person name="Wendt-Pienkowski E."/>
        </authorList>
    </citation>
    <scope>NUCLEOTIDE SEQUENCE [LARGE SCALE GENOMIC DNA]</scope>
    <source>
        <strain evidence="1 2">SID10258</strain>
    </source>
</reference>
<evidence type="ECO:0000313" key="2">
    <source>
        <dbReference type="Proteomes" id="UP000475532"/>
    </source>
</evidence>
<accession>A0A6L9QUW3</accession>